<accession>A0A6N3FLM7</accession>
<dbReference type="CDD" id="cd15787">
    <property type="entry name" value="YycH_N"/>
    <property type="match status" value="1"/>
</dbReference>
<keyword evidence="1" id="KW-1133">Transmembrane helix</keyword>
<dbReference type="Pfam" id="PF07435">
    <property type="entry name" value="YycH"/>
    <property type="match status" value="1"/>
</dbReference>
<dbReference type="AlphaFoldDB" id="A0A6N3FLM7"/>
<evidence type="ECO:0000256" key="1">
    <source>
        <dbReference type="SAM" id="Phobius"/>
    </source>
</evidence>
<feature type="transmembrane region" description="Helical" evidence="1">
    <location>
        <begin position="9"/>
        <end position="27"/>
    </location>
</feature>
<keyword evidence="1" id="KW-0812">Transmembrane</keyword>
<reference evidence="3" key="1">
    <citation type="submission" date="2019-11" db="EMBL/GenBank/DDBJ databases">
        <authorList>
            <person name="Feng L."/>
        </authorList>
    </citation>
    <scope>NUCLEOTIDE SEQUENCE</scope>
    <source>
        <strain evidence="3">SsimulansLFYP27</strain>
    </source>
</reference>
<dbReference type="Gene3D" id="3.30.310.160">
    <property type="entry name" value="YycH protein, domain 2"/>
    <property type="match status" value="1"/>
</dbReference>
<sequence>MRHKEAAKSVILTLLVLMSIVLTYLMWNFSPDLANLESQDNKKTNQNTIGKANSEPMASVISPYQVVYSNDDKFTGALETRTINRNIVKVLKNQEVEDAHEVYHAHNLFIPELSDNFLVLDFAYDMPLSMYLGQVLNMDAKVSNKYEFNRLLIDAEQKDTAVIYAISSDHHRVMRMTTSIPSNKVNDLLGKIKPNLIPFADIITNRNTIDAATHIFAPEKPQHLKTYRTIFNHISVETMNSILFNDSVVVRSTKSGNTTYNNNTGVATYDSKNELYRYMNLSEDESKSKNMLETIPSTFDFINAHGGFTDDFRLFDTDDESGELTYQMFLNGVPVFNENNLSTIQVAWGEKGIFSYGRSLLKSNITIDSGEEKEKLPGAETVRSNLANNPSIDFKKITNITIGYTMKDREEDDMEVQRNSEYVPQWYVQYDGEWYAYENGGLKS</sequence>
<evidence type="ECO:0000313" key="3">
    <source>
        <dbReference type="EMBL" id="VYU52944.1"/>
    </source>
</evidence>
<gene>
    <name evidence="3" type="primary">yycH</name>
    <name evidence="3" type="ORF">SSLFYP27_02545</name>
</gene>
<protein>
    <submittedName>
        <fullName evidence="3">Two-component system YycF/YycG regulatory protein YycH</fullName>
    </submittedName>
</protein>
<proteinExistence type="predicted"/>
<dbReference type="RefSeq" id="WP_002480277.1">
    <property type="nucleotide sequence ID" value="NZ_CACRUO010000065.1"/>
</dbReference>
<name>A0A6N3FLM7_STASI</name>
<dbReference type="EMBL" id="CACRUO010000065">
    <property type="protein sequence ID" value="VYU52944.1"/>
    <property type="molecule type" value="Genomic_DNA"/>
</dbReference>
<dbReference type="InterPro" id="IPR042274">
    <property type="entry name" value="YycH/YycI_2"/>
</dbReference>
<evidence type="ECO:0000259" key="2">
    <source>
        <dbReference type="Pfam" id="PF07435"/>
    </source>
</evidence>
<keyword evidence="1" id="KW-0472">Membrane</keyword>
<dbReference type="InterPro" id="IPR009996">
    <property type="entry name" value="YycH"/>
</dbReference>
<organism evidence="3">
    <name type="scientific">Staphylococcus simulans</name>
    <dbReference type="NCBI Taxonomy" id="1286"/>
    <lineage>
        <taxon>Bacteria</taxon>
        <taxon>Bacillati</taxon>
        <taxon>Bacillota</taxon>
        <taxon>Bacilli</taxon>
        <taxon>Bacillales</taxon>
        <taxon>Staphylococcaceae</taxon>
        <taxon>Staphylococcus</taxon>
    </lineage>
</organism>
<feature type="domain" description="Regulatory protein YycH" evidence="2">
    <location>
        <begin position="5"/>
        <end position="439"/>
    </location>
</feature>